<dbReference type="Pfam" id="PF01381">
    <property type="entry name" value="HTH_3"/>
    <property type="match status" value="1"/>
</dbReference>
<dbReference type="EMBL" id="BSPD01000056">
    <property type="protein sequence ID" value="GLS26530.1"/>
    <property type="molecule type" value="Genomic_DNA"/>
</dbReference>
<dbReference type="SMART" id="SM00530">
    <property type="entry name" value="HTH_XRE"/>
    <property type="match status" value="1"/>
</dbReference>
<feature type="domain" description="HTH cro/C1-type" evidence="2">
    <location>
        <begin position="17"/>
        <end position="71"/>
    </location>
</feature>
<keyword evidence="1" id="KW-0238">DNA-binding</keyword>
<dbReference type="NCBIfam" id="NF041951">
    <property type="entry name" value="phage_RstR"/>
    <property type="match status" value="1"/>
</dbReference>
<comment type="caution">
    <text evidence="3">The sequence shown here is derived from an EMBL/GenBank/DDBJ whole genome shotgun (WGS) entry which is preliminary data.</text>
</comment>
<evidence type="ECO:0000313" key="3">
    <source>
        <dbReference type="EMBL" id="GLS26530.1"/>
    </source>
</evidence>
<dbReference type="InterPro" id="IPR001387">
    <property type="entry name" value="Cro/C1-type_HTH"/>
</dbReference>
<evidence type="ECO:0000259" key="2">
    <source>
        <dbReference type="PROSITE" id="PS50943"/>
    </source>
</evidence>
<dbReference type="Proteomes" id="UP001156870">
    <property type="component" value="Unassembled WGS sequence"/>
</dbReference>
<evidence type="ECO:0000313" key="4">
    <source>
        <dbReference type="Proteomes" id="UP001156870"/>
    </source>
</evidence>
<dbReference type="RefSeq" id="WP_232593194.1">
    <property type="nucleotide sequence ID" value="NZ_BSPD01000056.1"/>
</dbReference>
<dbReference type="CDD" id="cd00093">
    <property type="entry name" value="HTH_XRE"/>
    <property type="match status" value="1"/>
</dbReference>
<reference evidence="3 4" key="1">
    <citation type="journal article" date="2014" name="Int. J. Syst. Evol. Microbiol.">
        <title>Complete genome sequence of Corynebacterium casei LMG S-19264T (=DSM 44701T), isolated from a smear-ripened cheese.</title>
        <authorList>
            <consortium name="US DOE Joint Genome Institute (JGI-PGF)"/>
            <person name="Walter F."/>
            <person name="Albersmeier A."/>
            <person name="Kalinowski J."/>
            <person name="Ruckert C."/>
        </authorList>
    </citation>
    <scope>NUCLEOTIDE SEQUENCE [LARGE SCALE GENOMIC DNA]</scope>
    <source>
        <strain evidence="3 4">NBRC 110095</strain>
    </source>
</reference>
<dbReference type="Gene3D" id="1.10.260.40">
    <property type="entry name" value="lambda repressor-like DNA-binding domains"/>
    <property type="match status" value="1"/>
</dbReference>
<dbReference type="PANTHER" id="PTHR46558:SF4">
    <property type="entry name" value="DNA-BIDING PHAGE PROTEIN"/>
    <property type="match status" value="1"/>
</dbReference>
<evidence type="ECO:0000256" key="1">
    <source>
        <dbReference type="ARBA" id="ARBA00023125"/>
    </source>
</evidence>
<proteinExistence type="predicted"/>
<dbReference type="InterPro" id="IPR049639">
    <property type="entry name" value="RstR"/>
</dbReference>
<sequence>MFPSTIELLTMSFSDRLTALRKDRGLTQQALADAVQVHLTQINRYEGGDSQPTLEVIRKLAITLGVSADMLIFDEGERGPDDSLRFQFETVSKFEEEDKKVAQAVLEGLILKYQAKQSQLREGTK</sequence>
<dbReference type="AlphaFoldDB" id="A0AA37TAM2"/>
<gene>
    <name evidence="3" type="ORF">GCM10007877_22460</name>
</gene>
<dbReference type="InterPro" id="IPR010982">
    <property type="entry name" value="Lambda_DNA-bd_dom_sf"/>
</dbReference>
<organism evidence="3 4">
    <name type="scientific">Marinibactrum halimedae</name>
    <dbReference type="NCBI Taxonomy" id="1444977"/>
    <lineage>
        <taxon>Bacteria</taxon>
        <taxon>Pseudomonadati</taxon>
        <taxon>Pseudomonadota</taxon>
        <taxon>Gammaproteobacteria</taxon>
        <taxon>Cellvibrionales</taxon>
        <taxon>Cellvibrionaceae</taxon>
        <taxon>Marinibactrum</taxon>
    </lineage>
</organism>
<keyword evidence="4" id="KW-1185">Reference proteome</keyword>
<dbReference type="PANTHER" id="PTHR46558">
    <property type="entry name" value="TRACRIPTIONAL REGULATORY PROTEIN-RELATED-RELATED"/>
    <property type="match status" value="1"/>
</dbReference>
<dbReference type="SUPFAM" id="SSF47413">
    <property type="entry name" value="lambda repressor-like DNA-binding domains"/>
    <property type="match status" value="1"/>
</dbReference>
<name>A0AA37TAM2_9GAMM</name>
<protein>
    <recommendedName>
        <fullName evidence="2">HTH cro/C1-type domain-containing protein</fullName>
    </recommendedName>
</protein>
<dbReference type="PROSITE" id="PS50943">
    <property type="entry name" value="HTH_CROC1"/>
    <property type="match status" value="1"/>
</dbReference>
<accession>A0AA37TAM2</accession>
<dbReference type="GO" id="GO:0003677">
    <property type="term" value="F:DNA binding"/>
    <property type="evidence" value="ECO:0007669"/>
    <property type="project" value="UniProtKB-KW"/>
</dbReference>